<name>A0A1A9ZVC2_GLOPL</name>
<dbReference type="Proteomes" id="UP000092445">
    <property type="component" value="Unassembled WGS sequence"/>
</dbReference>
<evidence type="ECO:0000313" key="2">
    <source>
        <dbReference type="Proteomes" id="UP000092445"/>
    </source>
</evidence>
<reference evidence="2" key="1">
    <citation type="submission" date="2014-03" db="EMBL/GenBank/DDBJ databases">
        <authorList>
            <person name="Aksoy S."/>
            <person name="Warren W."/>
            <person name="Wilson R.K."/>
        </authorList>
    </citation>
    <scope>NUCLEOTIDE SEQUENCE [LARGE SCALE GENOMIC DNA]</scope>
    <source>
        <strain evidence="2">IAEA</strain>
    </source>
</reference>
<keyword evidence="2" id="KW-1185">Reference proteome</keyword>
<protein>
    <submittedName>
        <fullName evidence="1">Uncharacterized protein</fullName>
    </submittedName>
</protein>
<sequence length="106" mass="12209">MNNKAKRRCIARAPLSTYMRISALNFNKIPNHQPHHYSALTLYRKQLNIHMRQMCHYEGGTLTAASRLSDMTKYRGSMSKFKKLALEDSDVGKPIRRDVTSLLASR</sequence>
<evidence type="ECO:0000313" key="1">
    <source>
        <dbReference type="EnsemblMetazoa" id="GPAI026190-PA"/>
    </source>
</evidence>
<proteinExistence type="predicted"/>
<dbReference type="VEuPathDB" id="VectorBase:GPAI026190"/>
<reference evidence="1" key="2">
    <citation type="submission" date="2020-05" db="UniProtKB">
        <authorList>
            <consortium name="EnsemblMetazoa"/>
        </authorList>
    </citation>
    <scope>IDENTIFICATION</scope>
    <source>
        <strain evidence="1">IAEA</strain>
    </source>
</reference>
<dbReference type="AlphaFoldDB" id="A0A1A9ZVC2"/>
<accession>A0A1A9ZVC2</accession>
<organism evidence="1 2">
    <name type="scientific">Glossina pallidipes</name>
    <name type="common">Tsetse fly</name>
    <dbReference type="NCBI Taxonomy" id="7398"/>
    <lineage>
        <taxon>Eukaryota</taxon>
        <taxon>Metazoa</taxon>
        <taxon>Ecdysozoa</taxon>
        <taxon>Arthropoda</taxon>
        <taxon>Hexapoda</taxon>
        <taxon>Insecta</taxon>
        <taxon>Pterygota</taxon>
        <taxon>Neoptera</taxon>
        <taxon>Endopterygota</taxon>
        <taxon>Diptera</taxon>
        <taxon>Brachycera</taxon>
        <taxon>Muscomorpha</taxon>
        <taxon>Hippoboscoidea</taxon>
        <taxon>Glossinidae</taxon>
        <taxon>Glossina</taxon>
    </lineage>
</organism>
<dbReference type="EnsemblMetazoa" id="GPAI026190-RA">
    <property type="protein sequence ID" value="GPAI026190-PA"/>
    <property type="gene ID" value="GPAI026190"/>
</dbReference>